<evidence type="ECO:0000313" key="4">
    <source>
        <dbReference type="Proteomes" id="UP000469440"/>
    </source>
</evidence>
<dbReference type="AlphaFoldDB" id="A0A6N8I1K5"/>
<protein>
    <submittedName>
        <fullName evidence="3">PtsGHI operon antiterminator</fullName>
    </submittedName>
</protein>
<name>A0A6N8I1K5_9FIRM</name>
<reference evidence="3 4" key="1">
    <citation type="submission" date="2019-09" db="EMBL/GenBank/DDBJ databases">
        <title>Genome sequence of Clostridium sp. EA1.</title>
        <authorList>
            <person name="Poehlein A."/>
            <person name="Bengelsdorf F.R."/>
            <person name="Daniel R."/>
        </authorList>
    </citation>
    <scope>NUCLEOTIDE SEQUENCE [LARGE SCALE GENOMIC DNA]</scope>
    <source>
        <strain evidence="3 4">EA1</strain>
    </source>
</reference>
<dbReference type="Gene3D" id="2.30.24.10">
    <property type="entry name" value="CAT RNA-binding domain"/>
    <property type="match status" value="1"/>
</dbReference>
<dbReference type="PROSITE" id="PS51372">
    <property type="entry name" value="PRD_2"/>
    <property type="match status" value="2"/>
</dbReference>
<dbReference type="Pfam" id="PF00874">
    <property type="entry name" value="PRD"/>
    <property type="match status" value="1"/>
</dbReference>
<dbReference type="PANTHER" id="PTHR30185:SF16">
    <property type="entry name" value="PROTEIN GLCT"/>
    <property type="match status" value="1"/>
</dbReference>
<dbReference type="SUPFAM" id="SSF50151">
    <property type="entry name" value="SacY-like RNA-binding domain"/>
    <property type="match status" value="1"/>
</dbReference>
<sequence>MNGCEPDLFGGMLVGFSVVKVLNNNSVLVQDVKGAQMVLMSKGIGFGKKAGDALEEGGEEQKVFYIFDSRRNMSKLSQFSWEQSRVEQVTREIVDIAERRLNIENGNLYGALLDHITFAIECLQMDLPIDNPFTSEISILYREEYDVAQIAAGIIRERLQVEIGEAETGFIALHLYSARSNKHIAAAMKNTRVYSEILTLISNCMHRELDSSSQEVKSFLLSLNGLIRNASQGKEPSMQLKIHVKSELKPCWNTALRVARLVEKDLGVSLGEDSVSFLAVDIHRMVQW</sequence>
<dbReference type="GO" id="GO:0006355">
    <property type="term" value="P:regulation of DNA-templated transcription"/>
    <property type="evidence" value="ECO:0007669"/>
    <property type="project" value="InterPro"/>
</dbReference>
<feature type="domain" description="PRD" evidence="2">
    <location>
        <begin position="186"/>
        <end position="288"/>
    </location>
</feature>
<keyword evidence="1" id="KW-0677">Repeat</keyword>
<proteinExistence type="predicted"/>
<dbReference type="EMBL" id="VWXL01000074">
    <property type="protein sequence ID" value="MVB11798.1"/>
    <property type="molecule type" value="Genomic_DNA"/>
</dbReference>
<dbReference type="Gene3D" id="1.10.1790.10">
    <property type="entry name" value="PRD domain"/>
    <property type="match status" value="2"/>
</dbReference>
<evidence type="ECO:0000259" key="2">
    <source>
        <dbReference type="PROSITE" id="PS51372"/>
    </source>
</evidence>
<dbReference type="InterPro" id="IPR004341">
    <property type="entry name" value="CAT_RNA-bd_dom"/>
</dbReference>
<dbReference type="OrthoDB" id="9813552at2"/>
<dbReference type="SMART" id="SM01061">
    <property type="entry name" value="CAT_RBD"/>
    <property type="match status" value="1"/>
</dbReference>
<dbReference type="InterPro" id="IPR036650">
    <property type="entry name" value="CAT_RNA-bd_dom_sf"/>
</dbReference>
<organism evidence="3 4">
    <name type="scientific">Caproicibacter fermentans</name>
    <dbReference type="NCBI Taxonomy" id="2576756"/>
    <lineage>
        <taxon>Bacteria</taxon>
        <taxon>Bacillati</taxon>
        <taxon>Bacillota</taxon>
        <taxon>Clostridia</taxon>
        <taxon>Eubacteriales</taxon>
        <taxon>Acutalibacteraceae</taxon>
        <taxon>Caproicibacter</taxon>
    </lineage>
</organism>
<dbReference type="Pfam" id="PF03123">
    <property type="entry name" value="CAT_RBD"/>
    <property type="match status" value="1"/>
</dbReference>
<gene>
    <name evidence="3" type="primary">glcT</name>
    <name evidence="3" type="ORF">CAFE_25230</name>
</gene>
<dbReference type="Proteomes" id="UP000469440">
    <property type="component" value="Unassembled WGS sequence"/>
</dbReference>
<accession>A0A6N8I1K5</accession>
<dbReference type="GO" id="GO:0003723">
    <property type="term" value="F:RNA binding"/>
    <property type="evidence" value="ECO:0007669"/>
    <property type="project" value="InterPro"/>
</dbReference>
<dbReference type="InterPro" id="IPR011608">
    <property type="entry name" value="PRD"/>
</dbReference>
<dbReference type="InterPro" id="IPR050661">
    <property type="entry name" value="BglG_antiterminators"/>
</dbReference>
<feature type="domain" description="PRD" evidence="2">
    <location>
        <begin position="81"/>
        <end position="185"/>
    </location>
</feature>
<dbReference type="SUPFAM" id="SSF63520">
    <property type="entry name" value="PTS-regulatory domain, PRD"/>
    <property type="match status" value="2"/>
</dbReference>
<evidence type="ECO:0000256" key="1">
    <source>
        <dbReference type="ARBA" id="ARBA00022737"/>
    </source>
</evidence>
<dbReference type="PANTHER" id="PTHR30185">
    <property type="entry name" value="CRYPTIC BETA-GLUCOSIDE BGL OPERON ANTITERMINATOR"/>
    <property type="match status" value="1"/>
</dbReference>
<keyword evidence="4" id="KW-1185">Reference proteome</keyword>
<comment type="caution">
    <text evidence="3">The sequence shown here is derived from an EMBL/GenBank/DDBJ whole genome shotgun (WGS) entry which is preliminary data.</text>
</comment>
<dbReference type="InterPro" id="IPR036634">
    <property type="entry name" value="PRD_sf"/>
</dbReference>
<evidence type="ECO:0000313" key="3">
    <source>
        <dbReference type="EMBL" id="MVB11798.1"/>
    </source>
</evidence>